<dbReference type="RefSeq" id="XP_024767817.1">
    <property type="nucleotide sequence ID" value="XM_024912379.1"/>
</dbReference>
<evidence type="ECO:0000313" key="1">
    <source>
        <dbReference type="EMBL" id="PTB48140.1"/>
    </source>
</evidence>
<dbReference type="GeneID" id="36620938"/>
<evidence type="ECO:0000313" key="2">
    <source>
        <dbReference type="Proteomes" id="UP000241690"/>
    </source>
</evidence>
<keyword evidence="2" id="KW-1185">Reference proteome</keyword>
<dbReference type="STRING" id="983964.A0A2T3ZTL7"/>
<accession>A0A2T3ZTL7</accession>
<gene>
    <name evidence="1" type="ORF">M431DRAFT_128727</name>
</gene>
<organism evidence="1 2">
    <name type="scientific">Trichoderma harzianum CBS 226.95</name>
    <dbReference type="NCBI Taxonomy" id="983964"/>
    <lineage>
        <taxon>Eukaryota</taxon>
        <taxon>Fungi</taxon>
        <taxon>Dikarya</taxon>
        <taxon>Ascomycota</taxon>
        <taxon>Pezizomycotina</taxon>
        <taxon>Sordariomycetes</taxon>
        <taxon>Hypocreomycetidae</taxon>
        <taxon>Hypocreales</taxon>
        <taxon>Hypocreaceae</taxon>
        <taxon>Trichoderma</taxon>
    </lineage>
</organism>
<sequence length="170" mass="19139">MTFYMQNPLVLNPEYSPLPYAFADAALLHALFALTSLYRDLSVGTKITPLCLMHKGEMLRIINERITKTPLQLSDGTIGAVTALATFDASHLYQFAGRALTSVSSYWMADYKTLVGIFEGFNAWLFKEVAYRWLEKKPGRFVEHHYCKGPYAGQISAPLPSPTRNHGLLY</sequence>
<reference evidence="1 2" key="1">
    <citation type="submission" date="2016-07" db="EMBL/GenBank/DDBJ databases">
        <title>Multiple horizontal gene transfer events from other fungi enriched the ability of initially mycotrophic Trichoderma (Ascomycota) to feed on dead plant biomass.</title>
        <authorList>
            <consortium name="DOE Joint Genome Institute"/>
            <person name="Aerts A."/>
            <person name="Atanasova L."/>
            <person name="Chenthamara K."/>
            <person name="Zhang J."/>
            <person name="Grujic M."/>
            <person name="Henrissat B."/>
            <person name="Kuo A."/>
            <person name="Salamov A."/>
            <person name="Lipzen A."/>
            <person name="Labutti K."/>
            <person name="Barry K."/>
            <person name="Miao Y."/>
            <person name="Rahimi M.J."/>
            <person name="Shen Q."/>
            <person name="Grigoriev I.V."/>
            <person name="Kubicek C.P."/>
            <person name="Druzhinina I.S."/>
        </authorList>
    </citation>
    <scope>NUCLEOTIDE SEQUENCE [LARGE SCALE GENOMIC DNA]</scope>
    <source>
        <strain evidence="1 2">CBS 226.95</strain>
    </source>
</reference>
<name>A0A2T3ZTL7_TRIHA</name>
<dbReference type="EMBL" id="KZ679702">
    <property type="protein sequence ID" value="PTB48140.1"/>
    <property type="molecule type" value="Genomic_DNA"/>
</dbReference>
<dbReference type="AlphaFoldDB" id="A0A2T3ZTL7"/>
<proteinExistence type="predicted"/>
<dbReference type="Proteomes" id="UP000241690">
    <property type="component" value="Unassembled WGS sequence"/>
</dbReference>
<protein>
    <submittedName>
        <fullName evidence="1">Uncharacterized protein</fullName>
    </submittedName>
</protein>